<proteinExistence type="predicted"/>
<dbReference type="InterPro" id="IPR005835">
    <property type="entry name" value="NTP_transferase_dom"/>
</dbReference>
<sequence>MLNILVPIAGKSYFFDESKQGFPKPFVEICGKTMLEIFIKNFENIKNKQLIFILKKDEAFRFHIDDAIHTLTNQKAKNIFTEKETGGMACSCMLAIDFIDNDEPLLIVNIDQFFEFDLNEMIEKFSAYDAGILSFENIHPRWAYVKCNSSNIVLEAFEKKPVSKDAIAGFYYFKHGKFFINGAKNMIRKDVNYQGKYFVAPILNELILENKKILNIRIDKNLYHTFYSPEKIKEFERIKNA</sequence>
<dbReference type="Pfam" id="PF00483">
    <property type="entry name" value="NTP_transferase"/>
    <property type="match status" value="1"/>
</dbReference>
<dbReference type="Proteomes" id="UP000192902">
    <property type="component" value="Chromosome"/>
</dbReference>
<dbReference type="eggNOG" id="COG1209">
    <property type="taxonomic scope" value="Bacteria"/>
</dbReference>
<gene>
    <name evidence="2" type="ORF">CCUN_0779</name>
</gene>
<reference evidence="2 3" key="1">
    <citation type="submission" date="2017-04" db="EMBL/GenBank/DDBJ databases">
        <title>Complete genome sequence of the Campylobacter cuniculorum type strain LMG24588.</title>
        <authorList>
            <person name="Miller W.G."/>
            <person name="Yee E."/>
            <person name="Revez J."/>
            <person name="Bono J.L."/>
            <person name="Rossi M."/>
        </authorList>
    </citation>
    <scope>NUCLEOTIDE SEQUENCE [LARGE SCALE GENOMIC DNA]</scope>
    <source>
        <strain evidence="2 3">LMG 24588</strain>
    </source>
</reference>
<dbReference type="SUPFAM" id="SSF53448">
    <property type="entry name" value="Nucleotide-diphospho-sugar transferases"/>
    <property type="match status" value="1"/>
</dbReference>
<evidence type="ECO:0000313" key="2">
    <source>
        <dbReference type="EMBL" id="ARJ56396.1"/>
    </source>
</evidence>
<dbReference type="PIRSF" id="PIRSF028162">
    <property type="entry name" value="BcbE_prd"/>
    <property type="match status" value="1"/>
</dbReference>
<accession>A0A1W6BWA5</accession>
<organism evidence="2 3">
    <name type="scientific">Campylobacter cuniculorum DSM 23162 = LMG 24588</name>
    <dbReference type="NCBI Taxonomy" id="1121267"/>
    <lineage>
        <taxon>Bacteria</taxon>
        <taxon>Pseudomonadati</taxon>
        <taxon>Campylobacterota</taxon>
        <taxon>Epsilonproteobacteria</taxon>
        <taxon>Campylobacterales</taxon>
        <taxon>Campylobacteraceae</taxon>
        <taxon>Campylobacter</taxon>
    </lineage>
</organism>
<dbReference type="InterPro" id="IPR016873">
    <property type="entry name" value="Caps_polysacc_synth_BcbE_prd"/>
</dbReference>
<dbReference type="GO" id="GO:0016740">
    <property type="term" value="F:transferase activity"/>
    <property type="evidence" value="ECO:0007669"/>
    <property type="project" value="UniProtKB-KW"/>
</dbReference>
<evidence type="ECO:0000259" key="1">
    <source>
        <dbReference type="Pfam" id="PF00483"/>
    </source>
</evidence>
<dbReference type="Gene3D" id="3.90.550.10">
    <property type="entry name" value="Spore Coat Polysaccharide Biosynthesis Protein SpsA, Chain A"/>
    <property type="match status" value="1"/>
</dbReference>
<name>A0A1W6BWA5_9BACT</name>
<dbReference type="InterPro" id="IPR050486">
    <property type="entry name" value="Mannose-1P_guanyltransferase"/>
</dbReference>
<keyword evidence="2" id="KW-0808">Transferase</keyword>
<dbReference type="PANTHER" id="PTHR22572">
    <property type="entry name" value="SUGAR-1-PHOSPHATE GUANYL TRANSFERASE"/>
    <property type="match status" value="1"/>
</dbReference>
<dbReference type="OrthoDB" id="9788272at2"/>
<dbReference type="KEGG" id="ccun:CCUN_0779"/>
<dbReference type="RefSeq" id="WP_027306150.1">
    <property type="nucleotide sequence ID" value="NZ_CP020867.1"/>
</dbReference>
<dbReference type="EMBL" id="CP020867">
    <property type="protein sequence ID" value="ARJ56396.1"/>
    <property type="molecule type" value="Genomic_DNA"/>
</dbReference>
<dbReference type="CDD" id="cd04183">
    <property type="entry name" value="GT2_BcE_like"/>
    <property type="match status" value="1"/>
</dbReference>
<dbReference type="STRING" id="1121267.CCUN_0779"/>
<feature type="domain" description="Nucleotidyl transferase" evidence="1">
    <location>
        <begin position="22"/>
        <end position="179"/>
    </location>
</feature>
<dbReference type="InterPro" id="IPR029044">
    <property type="entry name" value="Nucleotide-diphossugar_trans"/>
</dbReference>
<protein>
    <submittedName>
        <fullName evidence="2">Glycosyltransferase, family 2</fullName>
    </submittedName>
</protein>
<dbReference type="AlphaFoldDB" id="A0A1W6BWA5"/>
<evidence type="ECO:0000313" key="3">
    <source>
        <dbReference type="Proteomes" id="UP000192902"/>
    </source>
</evidence>